<organism evidence="2 3">
    <name type="scientific">Thermococcus onnurineus (strain NA1)</name>
    <dbReference type="NCBI Taxonomy" id="523850"/>
    <lineage>
        <taxon>Archaea</taxon>
        <taxon>Methanobacteriati</taxon>
        <taxon>Methanobacteriota</taxon>
        <taxon>Thermococci</taxon>
        <taxon>Thermococcales</taxon>
        <taxon>Thermococcaceae</taxon>
        <taxon>Thermococcus</taxon>
    </lineage>
</organism>
<evidence type="ECO:0000313" key="3">
    <source>
        <dbReference type="Proteomes" id="UP000002727"/>
    </source>
</evidence>
<name>B6YVJ6_THEON</name>
<dbReference type="GeneID" id="7017499"/>
<dbReference type="STRING" id="523850.TON_1830"/>
<dbReference type="HOGENOM" id="CLU_052301_0_0_2"/>
<reference evidence="2 3" key="1">
    <citation type="journal article" date="2008" name="J. Bacteriol.">
        <title>The complete genome sequence of Thermococcus onnurineus NA1 reveals a mixed heterotrophic and carboxydotrophic metabolism.</title>
        <authorList>
            <person name="Lee H.S."/>
            <person name="Kang S.G."/>
            <person name="Bae S.S."/>
            <person name="Lim J.K."/>
            <person name="Cho Y."/>
            <person name="Kim Y.J."/>
            <person name="Jeon J.H."/>
            <person name="Cha S.S."/>
            <person name="Kwon K.K."/>
            <person name="Kim H.T."/>
            <person name="Park C.J."/>
            <person name="Lee H.W."/>
            <person name="Kim S.I."/>
            <person name="Chun J."/>
            <person name="Colwell R.R."/>
            <person name="Kim S.J."/>
            <person name="Lee J.H."/>
        </authorList>
    </citation>
    <scope>NUCLEOTIDE SEQUENCE [LARGE SCALE GENOMIC DNA]</scope>
    <source>
        <strain evidence="2 3">NA1</strain>
    </source>
</reference>
<proteinExistence type="predicted"/>
<dbReference type="KEGG" id="ton:TON_1830"/>
<sequence>MKRAGVLLSLAAVLSAAAYLMGSPAAALMAVGIMAHYALARLSFEPSVRVERTVPERGTEREPVKARIKVENLSGVTGVLRIRETSKSVFARELRTFLNPGDKKYLEQTIVPQAKGRIAIKAEATFEDERGLFKKDFPVIEHGKMTIFPSPRSIKEAMRERRQVEALAEVERALGIGAETLDFEELREFLPGDDITKIDWKATSRLNTLIVRVFRRESLADVYLLVNVDRKFRRELKAGKIDYLVLIIAQLSAYFRRFGHSVKVVAYDEAGIVRVIEHASDPLTLVSELGLRGEKGLPPLKPSGLSSPSTIGRLVLKMKRGSSASGPLKAAMEVKSGAYVIMVDDLGLHPREIIKAARVLERKGSKAVLLYPNPVFFVSKEGLTERELETLYRGYRERKEVMRKVRGWIKVIEVGPRDVLPRVVGRL</sequence>
<gene>
    <name evidence="2" type="ordered locus">TON_1830</name>
</gene>
<evidence type="ECO:0000313" key="2">
    <source>
        <dbReference type="EMBL" id="ACJ17320.1"/>
    </source>
</evidence>
<dbReference type="AlphaFoldDB" id="B6YVJ6"/>
<dbReference type="Proteomes" id="UP000002727">
    <property type="component" value="Chromosome"/>
</dbReference>
<keyword evidence="3" id="KW-1185">Reference proteome</keyword>
<dbReference type="EMBL" id="CP000855">
    <property type="protein sequence ID" value="ACJ17320.1"/>
    <property type="molecule type" value="Genomic_DNA"/>
</dbReference>
<dbReference type="PANTHER" id="PTHR34351">
    <property type="entry name" value="SLR1927 PROTEIN-RELATED"/>
    <property type="match status" value="1"/>
</dbReference>
<accession>B6YVJ6</accession>
<evidence type="ECO:0000259" key="1">
    <source>
        <dbReference type="Pfam" id="PF01882"/>
    </source>
</evidence>
<dbReference type="RefSeq" id="WP_012572792.1">
    <property type="nucleotide sequence ID" value="NC_011529.1"/>
</dbReference>
<dbReference type="eggNOG" id="arCOG02742">
    <property type="taxonomic scope" value="Archaea"/>
</dbReference>
<dbReference type="Pfam" id="PF01882">
    <property type="entry name" value="DUF58"/>
    <property type="match status" value="1"/>
</dbReference>
<dbReference type="OrthoDB" id="3263at2157"/>
<feature type="domain" description="DUF58" evidence="1">
    <location>
        <begin position="185"/>
        <end position="270"/>
    </location>
</feature>
<dbReference type="InterPro" id="IPR002881">
    <property type="entry name" value="DUF58"/>
</dbReference>
<protein>
    <recommendedName>
        <fullName evidence="1">DUF58 domain-containing protein</fullName>
    </recommendedName>
</protein>
<dbReference type="PATRIC" id="fig|523850.10.peg.1846"/>